<protein>
    <submittedName>
        <fullName evidence="2">Uncharacterized protein</fullName>
    </submittedName>
</protein>
<dbReference type="Proteomes" id="UP000324222">
    <property type="component" value="Unassembled WGS sequence"/>
</dbReference>
<reference evidence="2 3" key="1">
    <citation type="submission" date="2019-05" db="EMBL/GenBank/DDBJ databases">
        <title>Another draft genome of Portunus trituberculatus and its Hox gene families provides insights of decapod evolution.</title>
        <authorList>
            <person name="Jeong J.-H."/>
            <person name="Song I."/>
            <person name="Kim S."/>
            <person name="Choi T."/>
            <person name="Kim D."/>
            <person name="Ryu S."/>
            <person name="Kim W."/>
        </authorList>
    </citation>
    <scope>NUCLEOTIDE SEQUENCE [LARGE SCALE GENOMIC DNA]</scope>
    <source>
        <tissue evidence="2">Muscle</tissue>
    </source>
</reference>
<comment type="caution">
    <text evidence="2">The sequence shown here is derived from an EMBL/GenBank/DDBJ whole genome shotgun (WGS) entry which is preliminary data.</text>
</comment>
<feature type="compositionally biased region" description="Polar residues" evidence="1">
    <location>
        <begin position="81"/>
        <end position="99"/>
    </location>
</feature>
<proteinExistence type="predicted"/>
<evidence type="ECO:0000256" key="1">
    <source>
        <dbReference type="SAM" id="MobiDB-lite"/>
    </source>
</evidence>
<sequence length="107" mass="11477">MLVGGKRKMVQGLVVDKPLQLIYFLLDELDNAFVARCLAVTDADPTINIQLSDASPRGHTTTHITIVMTKCASRGRVGDDISSTTTATGPNRSRTGPSNRTHRRGGG</sequence>
<gene>
    <name evidence="2" type="ORF">E2C01_049870</name>
</gene>
<accession>A0A5B7GHA1</accession>
<feature type="region of interest" description="Disordered" evidence="1">
    <location>
        <begin position="76"/>
        <end position="107"/>
    </location>
</feature>
<dbReference type="AlphaFoldDB" id="A0A5B7GHA1"/>
<keyword evidence="3" id="KW-1185">Reference proteome</keyword>
<dbReference type="EMBL" id="VSRR010013551">
    <property type="protein sequence ID" value="MPC55924.1"/>
    <property type="molecule type" value="Genomic_DNA"/>
</dbReference>
<evidence type="ECO:0000313" key="2">
    <source>
        <dbReference type="EMBL" id="MPC55924.1"/>
    </source>
</evidence>
<name>A0A5B7GHA1_PORTR</name>
<evidence type="ECO:0000313" key="3">
    <source>
        <dbReference type="Proteomes" id="UP000324222"/>
    </source>
</evidence>
<organism evidence="2 3">
    <name type="scientific">Portunus trituberculatus</name>
    <name type="common">Swimming crab</name>
    <name type="synonym">Neptunus trituberculatus</name>
    <dbReference type="NCBI Taxonomy" id="210409"/>
    <lineage>
        <taxon>Eukaryota</taxon>
        <taxon>Metazoa</taxon>
        <taxon>Ecdysozoa</taxon>
        <taxon>Arthropoda</taxon>
        <taxon>Crustacea</taxon>
        <taxon>Multicrustacea</taxon>
        <taxon>Malacostraca</taxon>
        <taxon>Eumalacostraca</taxon>
        <taxon>Eucarida</taxon>
        <taxon>Decapoda</taxon>
        <taxon>Pleocyemata</taxon>
        <taxon>Brachyura</taxon>
        <taxon>Eubrachyura</taxon>
        <taxon>Portunoidea</taxon>
        <taxon>Portunidae</taxon>
        <taxon>Portuninae</taxon>
        <taxon>Portunus</taxon>
    </lineage>
</organism>